<keyword evidence="2" id="KW-0802">TPR repeat</keyword>
<keyword evidence="5" id="KW-1185">Reference proteome</keyword>
<keyword evidence="1" id="KW-0677">Repeat</keyword>
<sequence length="837" mass="95399">MPPKVVQLSTKERAQFAKLIQEYETRQYKSAIKTADSLLKTQPMHGETLSLKGLVLASMHQREEGLQLAKQGLRQNLMSFICWHALGIVHRMDRNYEESLKCYAQALRIESLRNYAPLIDARLILLRAQPQLRVNWIALAIAHDLADNKKDAVRVLCAYEDATHDVPSGDYAFSEVVLYHASLLDQLDEPQSVLDLLESQQDRIFDLPSITQLKVNALEKLQNTQQAVQQLRTAIGQNPEDTSTIRRWICMSSQHQQDTHREQYVFKLLSDLQAEYPRSTALRRIALELAQSAELFAEHAKNYLEAALKKGVPSLFSDVKSLYVDQAKCHTMESIVENFRKTCDPSQSEANADPPSWYVWAMYFLAHHYSYIGQEQRALAYIDSIIAHTPTMPELHMTRARILKRAGAYQAASDSMEDARLLDGQDRYLNTKAAKYLLRADKVDDTIPILKKFTKPDIPDPVADLVEMQAVDYLVEDAEAQVRIGDDALALKRYDQIDKIFAEIYDDQLDFHSYCLRKMTLRAYVSTVHFEDNLYARPTYIRAAYGAVQLYAKLYDSQQGSDDHKAAKQQQRAELLATKQSLRDKLKNDTSSKSQENPNQDDTPPKIDQDPYGERLLSSTTLLQDASRFISRLQESAPHRIETWLAACEVGQRQESWLLVLRAVVHALRIDPSDPRVHEHLIRFRLRTKAEDFEENAAQAYKQALEEFPLLGAPVQTVHTEYVQRYGQQSGLHLVGAANGLWIIDQTNNAQPAAHLVWTLLESPQRPGIPSLENAYALLQSIDAQTKLPTDIQPERFAEQAQKLWPLAERFQSDQVVTQNAANRASERAKWLPTNNA</sequence>
<proteinExistence type="predicted"/>
<feature type="compositionally biased region" description="Basic and acidic residues" evidence="3">
    <location>
        <begin position="603"/>
        <end position="613"/>
    </location>
</feature>
<feature type="region of interest" description="Disordered" evidence="3">
    <location>
        <begin position="585"/>
        <end position="613"/>
    </location>
</feature>
<dbReference type="InterPro" id="IPR021183">
    <property type="entry name" value="NatA_aux_su"/>
</dbReference>
<feature type="compositionally biased region" description="Polar residues" evidence="3">
    <location>
        <begin position="591"/>
        <end position="602"/>
    </location>
</feature>
<dbReference type="SMART" id="SM00028">
    <property type="entry name" value="TPR"/>
    <property type="match status" value="5"/>
</dbReference>
<dbReference type="Pfam" id="PF12569">
    <property type="entry name" value="NatA_aux_su"/>
    <property type="match status" value="1"/>
</dbReference>
<protein>
    <submittedName>
        <fullName evidence="4">Uncharacterized protein</fullName>
    </submittedName>
</protein>
<dbReference type="Gene3D" id="1.25.40.1040">
    <property type="match status" value="1"/>
</dbReference>
<gene>
    <name evidence="4" type="ORF">MYAM1_002673</name>
</gene>
<organism evidence="4 5">
    <name type="scientific">Malassezia yamatoensis</name>
    <dbReference type="NCBI Taxonomy" id="253288"/>
    <lineage>
        <taxon>Eukaryota</taxon>
        <taxon>Fungi</taxon>
        <taxon>Dikarya</taxon>
        <taxon>Basidiomycota</taxon>
        <taxon>Ustilaginomycotina</taxon>
        <taxon>Malasseziomycetes</taxon>
        <taxon>Malasseziales</taxon>
        <taxon>Malasseziaceae</taxon>
        <taxon>Malassezia</taxon>
    </lineage>
</organism>
<accession>A0AAJ6CH61</accession>
<dbReference type="GO" id="GO:0031415">
    <property type="term" value="C:NatA complex"/>
    <property type="evidence" value="ECO:0007669"/>
    <property type="project" value="TreeGrafter"/>
</dbReference>
<evidence type="ECO:0000313" key="5">
    <source>
        <dbReference type="Proteomes" id="UP001219567"/>
    </source>
</evidence>
<dbReference type="InterPro" id="IPR011990">
    <property type="entry name" value="TPR-like_helical_dom_sf"/>
</dbReference>
<dbReference type="Proteomes" id="UP001219567">
    <property type="component" value="Chromosome 3"/>
</dbReference>
<dbReference type="PIRSF" id="PIRSF000422">
    <property type="entry name" value="N-terminal-AcTrfase-A_aux_su"/>
    <property type="match status" value="1"/>
</dbReference>
<evidence type="ECO:0000256" key="1">
    <source>
        <dbReference type="ARBA" id="ARBA00022737"/>
    </source>
</evidence>
<name>A0AAJ6CH61_9BASI</name>
<dbReference type="SUPFAM" id="SSF48452">
    <property type="entry name" value="TPR-like"/>
    <property type="match status" value="3"/>
</dbReference>
<dbReference type="PANTHER" id="PTHR22767">
    <property type="entry name" value="N-TERMINAL ACETYLTRANSFERASE-RELATED"/>
    <property type="match status" value="1"/>
</dbReference>
<dbReference type="PANTHER" id="PTHR22767:SF2">
    <property type="entry name" value="N(ALPHA)-ACETYLTRANSFERASE 15_16, ISOFORM A"/>
    <property type="match status" value="1"/>
</dbReference>
<dbReference type="EMBL" id="CP119945">
    <property type="protein sequence ID" value="WFC99927.1"/>
    <property type="molecule type" value="Genomic_DNA"/>
</dbReference>
<evidence type="ECO:0000256" key="2">
    <source>
        <dbReference type="ARBA" id="ARBA00022803"/>
    </source>
</evidence>
<evidence type="ECO:0000313" key="4">
    <source>
        <dbReference type="EMBL" id="WFC99927.1"/>
    </source>
</evidence>
<dbReference type="Gene3D" id="1.25.40.1010">
    <property type="match status" value="1"/>
</dbReference>
<evidence type="ECO:0000256" key="3">
    <source>
        <dbReference type="SAM" id="MobiDB-lite"/>
    </source>
</evidence>
<dbReference type="InterPro" id="IPR019734">
    <property type="entry name" value="TPR_rpt"/>
</dbReference>
<dbReference type="AlphaFoldDB" id="A0AAJ6CH61"/>
<reference evidence="4 5" key="1">
    <citation type="submission" date="2023-03" db="EMBL/GenBank/DDBJ databases">
        <title>Mating type loci evolution in Malassezia.</title>
        <authorList>
            <person name="Coelho M.A."/>
        </authorList>
    </citation>
    <scope>NUCLEOTIDE SEQUENCE [LARGE SCALE GENOMIC DNA]</scope>
    <source>
        <strain evidence="4 5">CBS 9725</strain>
    </source>
</reference>